<organism evidence="1 2">
    <name type="scientific">Ditylenchus dipsaci</name>
    <dbReference type="NCBI Taxonomy" id="166011"/>
    <lineage>
        <taxon>Eukaryota</taxon>
        <taxon>Metazoa</taxon>
        <taxon>Ecdysozoa</taxon>
        <taxon>Nematoda</taxon>
        <taxon>Chromadorea</taxon>
        <taxon>Rhabditida</taxon>
        <taxon>Tylenchina</taxon>
        <taxon>Tylenchomorpha</taxon>
        <taxon>Sphaerularioidea</taxon>
        <taxon>Anguinidae</taxon>
        <taxon>Anguininae</taxon>
        <taxon>Ditylenchus</taxon>
    </lineage>
</organism>
<dbReference type="AlphaFoldDB" id="A0A915D8U3"/>
<dbReference type="Proteomes" id="UP000887574">
    <property type="component" value="Unplaced"/>
</dbReference>
<protein>
    <submittedName>
        <fullName evidence="2">Uncharacterized protein</fullName>
    </submittedName>
</protein>
<reference evidence="2" key="1">
    <citation type="submission" date="2022-11" db="UniProtKB">
        <authorList>
            <consortium name="WormBaseParasite"/>
        </authorList>
    </citation>
    <scope>IDENTIFICATION</scope>
</reference>
<evidence type="ECO:0000313" key="2">
    <source>
        <dbReference type="WBParaSite" id="jg1735"/>
    </source>
</evidence>
<sequence>MKYMFNKTFGAEDDKEVPAESLFVNSAPEESWDRCLASQSLLQSQRPQSSPPLQETESYLTAANFNSYTGDVFEFWSMNKEK</sequence>
<proteinExistence type="predicted"/>
<keyword evidence="1" id="KW-1185">Reference proteome</keyword>
<accession>A0A915D8U3</accession>
<evidence type="ECO:0000313" key="1">
    <source>
        <dbReference type="Proteomes" id="UP000887574"/>
    </source>
</evidence>
<name>A0A915D8U3_9BILA</name>
<dbReference type="WBParaSite" id="jg1735">
    <property type="protein sequence ID" value="jg1735"/>
    <property type="gene ID" value="jg1735"/>
</dbReference>